<sequence>MDVYETDKFDNFVLAIDATLVEEGKLDDAGKPDYGKISPVLFEFPTYCYYATGEKIGRCLSFK</sequence>
<dbReference type="Proteomes" id="UP000712527">
    <property type="component" value="Unassembled WGS sequence"/>
</dbReference>
<evidence type="ECO:0000313" key="2">
    <source>
        <dbReference type="Proteomes" id="UP000712527"/>
    </source>
</evidence>
<accession>A0ABS2EZU4</accession>
<evidence type="ECO:0000313" key="1">
    <source>
        <dbReference type="EMBL" id="MBM6774241.1"/>
    </source>
</evidence>
<reference evidence="1 2" key="1">
    <citation type="journal article" date="2021" name="Sci. Rep.">
        <title>The distribution of antibiotic resistance genes in chicken gut microbiota commensals.</title>
        <authorList>
            <person name="Juricova H."/>
            <person name="Matiasovicova J."/>
            <person name="Kubasova T."/>
            <person name="Cejkova D."/>
            <person name="Rychlik I."/>
        </authorList>
    </citation>
    <scope>NUCLEOTIDE SEQUENCE [LARGE SCALE GENOMIC DNA]</scope>
    <source>
        <strain evidence="1 2">An794</strain>
    </source>
</reference>
<dbReference type="EMBL" id="JACSNQ010000002">
    <property type="protein sequence ID" value="MBM6774241.1"/>
    <property type="molecule type" value="Genomic_DNA"/>
</dbReference>
<protein>
    <submittedName>
        <fullName evidence="1">Uncharacterized protein</fullName>
    </submittedName>
</protein>
<name>A0ABS2EZU4_9ACTN</name>
<comment type="caution">
    <text evidence="1">The sequence shown here is derived from an EMBL/GenBank/DDBJ whole genome shotgun (WGS) entry which is preliminary data.</text>
</comment>
<keyword evidence="2" id="KW-1185">Reference proteome</keyword>
<dbReference type="RefSeq" id="WP_204792605.1">
    <property type="nucleotide sequence ID" value="NZ_JACSNQ010000002.1"/>
</dbReference>
<organism evidence="1 2">
    <name type="scientific">Olsenella profusa</name>
    <dbReference type="NCBI Taxonomy" id="138595"/>
    <lineage>
        <taxon>Bacteria</taxon>
        <taxon>Bacillati</taxon>
        <taxon>Actinomycetota</taxon>
        <taxon>Coriobacteriia</taxon>
        <taxon>Coriobacteriales</taxon>
        <taxon>Atopobiaceae</taxon>
        <taxon>Olsenella</taxon>
    </lineage>
</organism>
<proteinExistence type="predicted"/>
<gene>
    <name evidence="1" type="ORF">H9X80_01565</name>
</gene>